<evidence type="ECO:0000313" key="2">
    <source>
        <dbReference type="EMBL" id="VFU56522.1"/>
    </source>
</evidence>
<sequence length="59" mass="6472">MNVEPTVSPEKSQFLHQGSIILVSEGDIDDVIIKIHGKSADSMECENPQDPKLSQHGEL</sequence>
<gene>
    <name evidence="2" type="ORF">SVIM_LOCUS405682</name>
</gene>
<name>A0A6N2MQB7_SALVM</name>
<evidence type="ECO:0000256" key="1">
    <source>
        <dbReference type="SAM" id="MobiDB-lite"/>
    </source>
</evidence>
<accession>A0A6N2MQB7</accession>
<protein>
    <submittedName>
        <fullName evidence="2">Uncharacterized protein</fullName>
    </submittedName>
</protein>
<reference evidence="2" key="1">
    <citation type="submission" date="2019-03" db="EMBL/GenBank/DDBJ databases">
        <authorList>
            <person name="Mank J."/>
            <person name="Almeida P."/>
        </authorList>
    </citation>
    <scope>NUCLEOTIDE SEQUENCE</scope>
    <source>
        <strain evidence="2">78183</strain>
    </source>
</reference>
<dbReference type="EMBL" id="CAADRP010001929">
    <property type="protein sequence ID" value="VFU56522.1"/>
    <property type="molecule type" value="Genomic_DNA"/>
</dbReference>
<dbReference type="AlphaFoldDB" id="A0A6N2MQB7"/>
<feature type="region of interest" description="Disordered" evidence="1">
    <location>
        <begin position="39"/>
        <end position="59"/>
    </location>
</feature>
<proteinExistence type="predicted"/>
<organism evidence="2">
    <name type="scientific">Salix viminalis</name>
    <name type="common">Common osier</name>
    <name type="synonym">Basket willow</name>
    <dbReference type="NCBI Taxonomy" id="40686"/>
    <lineage>
        <taxon>Eukaryota</taxon>
        <taxon>Viridiplantae</taxon>
        <taxon>Streptophyta</taxon>
        <taxon>Embryophyta</taxon>
        <taxon>Tracheophyta</taxon>
        <taxon>Spermatophyta</taxon>
        <taxon>Magnoliopsida</taxon>
        <taxon>eudicotyledons</taxon>
        <taxon>Gunneridae</taxon>
        <taxon>Pentapetalae</taxon>
        <taxon>rosids</taxon>
        <taxon>fabids</taxon>
        <taxon>Malpighiales</taxon>
        <taxon>Salicaceae</taxon>
        <taxon>Saliceae</taxon>
        <taxon>Salix</taxon>
    </lineage>
</organism>